<comment type="caution">
    <text evidence="2">The sequence shown here is derived from an EMBL/GenBank/DDBJ whole genome shotgun (WGS) entry which is preliminary data.</text>
</comment>
<evidence type="ECO:0000256" key="1">
    <source>
        <dbReference type="SAM" id="Phobius"/>
    </source>
</evidence>
<evidence type="ECO:0000313" key="3">
    <source>
        <dbReference type="Proteomes" id="UP001597277"/>
    </source>
</evidence>
<keyword evidence="1" id="KW-0812">Transmembrane</keyword>
<feature type="transmembrane region" description="Helical" evidence="1">
    <location>
        <begin position="102"/>
        <end position="118"/>
    </location>
</feature>
<organism evidence="2 3">
    <name type="scientific">Georgenia deserti</name>
    <dbReference type="NCBI Taxonomy" id="2093781"/>
    <lineage>
        <taxon>Bacteria</taxon>
        <taxon>Bacillati</taxon>
        <taxon>Actinomycetota</taxon>
        <taxon>Actinomycetes</taxon>
        <taxon>Micrococcales</taxon>
        <taxon>Bogoriellaceae</taxon>
        <taxon>Georgenia</taxon>
    </lineage>
</organism>
<gene>
    <name evidence="2" type="ORF">ACFSE6_14850</name>
</gene>
<dbReference type="InterPro" id="IPR016566">
    <property type="entry name" value="UCP010219"/>
</dbReference>
<feature type="transmembrane region" description="Helical" evidence="1">
    <location>
        <begin position="178"/>
        <end position="201"/>
    </location>
</feature>
<feature type="transmembrane region" description="Helical" evidence="1">
    <location>
        <begin position="77"/>
        <end position="95"/>
    </location>
</feature>
<proteinExistence type="predicted"/>
<name>A0ABW4L874_9MICO</name>
<feature type="transmembrane region" description="Helical" evidence="1">
    <location>
        <begin position="53"/>
        <end position="71"/>
    </location>
</feature>
<dbReference type="RefSeq" id="WP_388008767.1">
    <property type="nucleotide sequence ID" value="NZ_JBHUEE010000008.1"/>
</dbReference>
<keyword evidence="3" id="KW-1185">Reference proteome</keyword>
<dbReference type="PIRSF" id="PIRSF010219">
    <property type="entry name" value="UCP010219"/>
    <property type="match status" value="1"/>
</dbReference>
<dbReference type="EMBL" id="JBHUEE010000008">
    <property type="protein sequence ID" value="MFD1719122.1"/>
    <property type="molecule type" value="Genomic_DNA"/>
</dbReference>
<protein>
    <submittedName>
        <fullName evidence="2">DUF3159 domain-containing protein</fullName>
    </submittedName>
</protein>
<accession>A0ABW4L874</accession>
<keyword evidence="1" id="KW-0472">Membrane</keyword>
<sequence length="240" mass="25829">MNEQENERPAADQRSTDDAELGRAVAGAARGSAFRHLAGENFSVLDAVGGIRGLVESVAPGLVFVVVFIATREIGPPLIASLAVAVVAMVARLIARTPITQAAGGLFGVAIGVIWAWRTGEAQDYFVLGLWTNAAYAVGVALSALLRWPVVGVVVALLRGQDFSWRSDPAQAARRRRYAAATWLWVGMFLLRLAVQVPLYLQAEVAWLGTARLVMGLPLWALTLWLTWALVREKASAEGR</sequence>
<dbReference type="Pfam" id="PF11361">
    <property type="entry name" value="DUF3159"/>
    <property type="match status" value="1"/>
</dbReference>
<dbReference type="Proteomes" id="UP001597277">
    <property type="component" value="Unassembled WGS sequence"/>
</dbReference>
<feature type="transmembrane region" description="Helical" evidence="1">
    <location>
        <begin position="213"/>
        <end position="231"/>
    </location>
</feature>
<feature type="transmembrane region" description="Helical" evidence="1">
    <location>
        <begin position="134"/>
        <end position="158"/>
    </location>
</feature>
<keyword evidence="1" id="KW-1133">Transmembrane helix</keyword>
<reference evidence="3" key="1">
    <citation type="journal article" date="2019" name="Int. J. Syst. Evol. Microbiol.">
        <title>The Global Catalogue of Microorganisms (GCM) 10K type strain sequencing project: providing services to taxonomists for standard genome sequencing and annotation.</title>
        <authorList>
            <consortium name="The Broad Institute Genomics Platform"/>
            <consortium name="The Broad Institute Genome Sequencing Center for Infectious Disease"/>
            <person name="Wu L."/>
            <person name="Ma J."/>
        </authorList>
    </citation>
    <scope>NUCLEOTIDE SEQUENCE [LARGE SCALE GENOMIC DNA]</scope>
    <source>
        <strain evidence="3">JCM 17130</strain>
    </source>
</reference>
<evidence type="ECO:0000313" key="2">
    <source>
        <dbReference type="EMBL" id="MFD1719122.1"/>
    </source>
</evidence>